<dbReference type="InterPro" id="IPR036748">
    <property type="entry name" value="MTH938-like_sf"/>
</dbReference>
<dbReference type="Gene3D" id="3.40.1230.10">
    <property type="entry name" value="MTH938-like"/>
    <property type="match status" value="1"/>
</dbReference>
<reference evidence="1" key="1">
    <citation type="submission" date="2018-06" db="EMBL/GenBank/DDBJ databases">
        <authorList>
            <person name="Zhirakovskaya E."/>
        </authorList>
    </citation>
    <scope>NUCLEOTIDE SEQUENCE</scope>
</reference>
<dbReference type="AlphaFoldDB" id="A0A3B0WPM6"/>
<protein>
    <submittedName>
        <fullName evidence="1">Membrane protein</fullName>
    </submittedName>
</protein>
<dbReference type="PANTHER" id="PTHR21192">
    <property type="entry name" value="NUCLEAR PROTEIN E3-3"/>
    <property type="match status" value="1"/>
</dbReference>
<sequence>SSLIITRTKLDEHWKLNHIDSLQTEHIEQILVLNPELIIIGTGKKLTFPAAATYSEIIRKGVGVDFMDTQAACRTYNILMSEGRDVVAGLIL</sequence>
<dbReference type="InterPro" id="IPR007523">
    <property type="entry name" value="NDUFAF3/AAMDC"/>
</dbReference>
<accession>A0A3B0WPM6</accession>
<dbReference type="SUPFAM" id="SSF64076">
    <property type="entry name" value="MTH938-like"/>
    <property type="match status" value="1"/>
</dbReference>
<organism evidence="1">
    <name type="scientific">hydrothermal vent metagenome</name>
    <dbReference type="NCBI Taxonomy" id="652676"/>
    <lineage>
        <taxon>unclassified sequences</taxon>
        <taxon>metagenomes</taxon>
        <taxon>ecological metagenomes</taxon>
    </lineage>
</organism>
<feature type="non-terminal residue" evidence="1">
    <location>
        <position position="1"/>
    </location>
</feature>
<dbReference type="EMBL" id="UOFE01000040">
    <property type="protein sequence ID" value="VAW54393.1"/>
    <property type="molecule type" value="Genomic_DNA"/>
</dbReference>
<proteinExistence type="predicted"/>
<dbReference type="PANTHER" id="PTHR21192:SF2">
    <property type="entry name" value="NADH DEHYDROGENASE [UBIQUINONE] 1 ALPHA SUBCOMPLEX ASSEMBLY FACTOR 3"/>
    <property type="match status" value="1"/>
</dbReference>
<evidence type="ECO:0000313" key="1">
    <source>
        <dbReference type="EMBL" id="VAW54393.1"/>
    </source>
</evidence>
<gene>
    <name evidence="1" type="ORF">MNBD_GAMMA05-935</name>
</gene>
<name>A0A3B0WPM6_9ZZZZ</name>
<dbReference type="Pfam" id="PF04430">
    <property type="entry name" value="DUF498"/>
    <property type="match status" value="1"/>
</dbReference>